<comment type="caution">
    <text evidence="17">The sequence shown here is derived from an EMBL/GenBank/DDBJ whole genome shotgun (WGS) entry which is preliminary data.</text>
</comment>
<evidence type="ECO:0000256" key="2">
    <source>
        <dbReference type="ARBA" id="ARBA00004572"/>
    </source>
</evidence>
<dbReference type="PRINTS" id="PR00406">
    <property type="entry name" value="CYTB5RDTASE"/>
</dbReference>
<keyword evidence="10 15" id="KW-0520">NAD</keyword>
<evidence type="ECO:0000256" key="12">
    <source>
        <dbReference type="ARBA" id="ARBA00023136"/>
    </source>
</evidence>
<dbReference type="Proteomes" id="UP000774326">
    <property type="component" value="Unassembled WGS sequence"/>
</dbReference>
<keyword evidence="6" id="KW-1000">Mitochondrion outer membrane</keyword>
<proteinExistence type="inferred from homology"/>
<dbReference type="Pfam" id="PF00970">
    <property type="entry name" value="FAD_binding_6"/>
    <property type="match status" value="1"/>
</dbReference>
<evidence type="ECO:0000313" key="18">
    <source>
        <dbReference type="Proteomes" id="UP000774326"/>
    </source>
</evidence>
<keyword evidence="4 14" id="KW-0285">Flavoprotein</keyword>
<feature type="binding site" evidence="14">
    <location>
        <position position="109"/>
    </location>
    <ligand>
        <name>FAD</name>
        <dbReference type="ChEBI" id="CHEBI:57692"/>
    </ligand>
</feature>
<dbReference type="FunFam" id="2.40.30.10:FF:000032">
    <property type="entry name" value="NADH-cytochrome b5 reductase"/>
    <property type="match status" value="1"/>
</dbReference>
<sequence length="304" mass="33496">MSFIQRIAHQTKSNWLPIAVGSAAVAASAAYTYSAYNVSGVISNDSVASTFTGNGEWINLKLQKFEDLSADSRLFYFELPENQKSGLVTASLVLAKYVTPKGSNVIRPYTPVSDPDQRGVIEFVIKKYPEGKFGKHIFSLKPNDTVAFKGPIVKWQWKANQFKDVTLIGGGSGITPLYQILHQVTKDKDDQTKVNLIYGSKTYDDILLRQQIEELAAKYPEQVKVSFFLDEKSDKLASANVGYITADWLKKNIAAPGASHQVFVCGPPPLYKAISGPKVSPSDQGEVEGALKELGFTKENVFKF</sequence>
<accession>A0A9P8QBL3</accession>
<dbReference type="InterPro" id="IPR001433">
    <property type="entry name" value="OxRdtase_FAD/NAD-bd"/>
</dbReference>
<feature type="binding site" evidence="14">
    <location>
        <position position="108"/>
    </location>
    <ligand>
        <name>FAD</name>
        <dbReference type="ChEBI" id="CHEBI:57692"/>
    </ligand>
</feature>
<dbReference type="GO" id="GO:0005741">
    <property type="term" value="C:mitochondrial outer membrane"/>
    <property type="evidence" value="ECO:0007669"/>
    <property type="project" value="UniProtKB-SubCell"/>
</dbReference>
<dbReference type="GO" id="GO:0090524">
    <property type="term" value="F:cytochrome-b5 reductase activity, acting on NADH"/>
    <property type="evidence" value="ECO:0007669"/>
    <property type="project" value="UniProtKB-EC"/>
</dbReference>
<dbReference type="SUPFAM" id="SSF63380">
    <property type="entry name" value="Riboflavin synthase domain-like"/>
    <property type="match status" value="1"/>
</dbReference>
<dbReference type="PRINTS" id="PR00371">
    <property type="entry name" value="FPNCR"/>
</dbReference>
<dbReference type="OrthoDB" id="432685at2759"/>
<evidence type="ECO:0000256" key="14">
    <source>
        <dbReference type="PIRSR" id="PIRSR601834-1"/>
    </source>
</evidence>
<keyword evidence="11" id="KW-0496">Mitochondrion</keyword>
<keyword evidence="12" id="KW-0472">Membrane</keyword>
<feature type="binding site" evidence="14">
    <location>
        <position position="124"/>
    </location>
    <ligand>
        <name>FAD</name>
        <dbReference type="ChEBI" id="CHEBI:57692"/>
    </ligand>
</feature>
<comment type="subcellular location">
    <subcellularLocation>
        <location evidence="2">Mitochondrion outer membrane</location>
        <topology evidence="2">Single-pass membrane protein</topology>
    </subcellularLocation>
</comment>
<comment type="similarity">
    <text evidence="3 15">Belongs to the flavoprotein pyridine nucleotide cytochrome reductase family.</text>
</comment>
<evidence type="ECO:0000256" key="4">
    <source>
        <dbReference type="ARBA" id="ARBA00022630"/>
    </source>
</evidence>
<evidence type="ECO:0000256" key="5">
    <source>
        <dbReference type="ARBA" id="ARBA00022692"/>
    </source>
</evidence>
<dbReference type="GO" id="GO:0006696">
    <property type="term" value="P:ergosterol biosynthetic process"/>
    <property type="evidence" value="ECO:0007669"/>
    <property type="project" value="TreeGrafter"/>
</dbReference>
<evidence type="ECO:0000256" key="9">
    <source>
        <dbReference type="ARBA" id="ARBA00023002"/>
    </source>
</evidence>
<evidence type="ECO:0000256" key="8">
    <source>
        <dbReference type="ARBA" id="ARBA00022989"/>
    </source>
</evidence>
<dbReference type="EC" id="1.6.2.2" evidence="15"/>
<keyword evidence="9 15" id="KW-0560">Oxidoreductase</keyword>
<evidence type="ECO:0000256" key="15">
    <source>
        <dbReference type="RuleBase" id="RU361226"/>
    </source>
</evidence>
<dbReference type="AlphaFoldDB" id="A0A9P8QBL3"/>
<comment type="cofactor">
    <cofactor evidence="1 14 15">
        <name>FAD</name>
        <dbReference type="ChEBI" id="CHEBI:57692"/>
    </cofactor>
</comment>
<feature type="binding site" evidence="14">
    <location>
        <position position="175"/>
    </location>
    <ligand>
        <name>FAD</name>
        <dbReference type="ChEBI" id="CHEBI:57692"/>
    </ligand>
</feature>
<keyword evidence="18" id="KW-1185">Reference proteome</keyword>
<dbReference type="PANTHER" id="PTHR19370">
    <property type="entry name" value="NADH-CYTOCHROME B5 REDUCTASE"/>
    <property type="match status" value="1"/>
</dbReference>
<reference evidence="17" key="1">
    <citation type="journal article" date="2021" name="Open Biol.">
        <title>Shared evolutionary footprints suggest mitochondrial oxidative damage underlies multiple complex I losses in fungi.</title>
        <authorList>
            <person name="Schikora-Tamarit M.A."/>
            <person name="Marcet-Houben M."/>
            <person name="Nosek J."/>
            <person name="Gabaldon T."/>
        </authorList>
    </citation>
    <scope>NUCLEOTIDE SEQUENCE</scope>
    <source>
        <strain evidence="17">CBS2887</strain>
    </source>
</reference>
<dbReference type="PROSITE" id="PS51384">
    <property type="entry name" value="FAD_FR"/>
    <property type="match status" value="1"/>
</dbReference>
<dbReference type="CDD" id="cd06183">
    <property type="entry name" value="cyt_b5_reduct_like"/>
    <property type="match status" value="1"/>
</dbReference>
<feature type="domain" description="FAD-binding FR-type" evidence="16">
    <location>
        <begin position="55"/>
        <end position="158"/>
    </location>
</feature>
<evidence type="ECO:0000256" key="10">
    <source>
        <dbReference type="ARBA" id="ARBA00023027"/>
    </source>
</evidence>
<reference evidence="17" key="2">
    <citation type="submission" date="2021-01" db="EMBL/GenBank/DDBJ databases">
        <authorList>
            <person name="Schikora-Tamarit M.A."/>
        </authorList>
    </citation>
    <scope>NUCLEOTIDE SEQUENCE</scope>
    <source>
        <strain evidence="17">CBS2887</strain>
    </source>
</reference>
<feature type="binding site" evidence="14">
    <location>
        <position position="126"/>
    </location>
    <ligand>
        <name>FAD</name>
        <dbReference type="ChEBI" id="CHEBI:57692"/>
    </ligand>
</feature>
<evidence type="ECO:0000256" key="13">
    <source>
        <dbReference type="ARBA" id="ARBA00047682"/>
    </source>
</evidence>
<evidence type="ECO:0000256" key="11">
    <source>
        <dbReference type="ARBA" id="ARBA00023128"/>
    </source>
</evidence>
<evidence type="ECO:0000256" key="3">
    <source>
        <dbReference type="ARBA" id="ARBA00006105"/>
    </source>
</evidence>
<comment type="catalytic activity">
    <reaction evidence="13 15">
        <text>2 Fe(III)-[cytochrome b5] + NADH = 2 Fe(II)-[cytochrome b5] + NAD(+) + H(+)</text>
        <dbReference type="Rhea" id="RHEA:46680"/>
        <dbReference type="Rhea" id="RHEA-COMP:10438"/>
        <dbReference type="Rhea" id="RHEA-COMP:10439"/>
        <dbReference type="ChEBI" id="CHEBI:15378"/>
        <dbReference type="ChEBI" id="CHEBI:29033"/>
        <dbReference type="ChEBI" id="CHEBI:29034"/>
        <dbReference type="ChEBI" id="CHEBI:57540"/>
        <dbReference type="ChEBI" id="CHEBI:57945"/>
        <dbReference type="EC" id="1.6.2.2"/>
    </reaction>
</comment>
<gene>
    <name evidence="17" type="ORF">WICPIJ_001498</name>
</gene>
<evidence type="ECO:0000256" key="6">
    <source>
        <dbReference type="ARBA" id="ARBA00022787"/>
    </source>
</evidence>
<keyword evidence="7 14" id="KW-0274">FAD</keyword>
<dbReference type="Pfam" id="PF00175">
    <property type="entry name" value="NAD_binding_1"/>
    <property type="match status" value="1"/>
</dbReference>
<dbReference type="InterPro" id="IPR001709">
    <property type="entry name" value="Flavoprot_Pyr_Nucl_cyt_Rdtase"/>
</dbReference>
<evidence type="ECO:0000256" key="7">
    <source>
        <dbReference type="ARBA" id="ARBA00022827"/>
    </source>
</evidence>
<dbReference type="InterPro" id="IPR017938">
    <property type="entry name" value="Riboflavin_synthase-like_b-brl"/>
</dbReference>
<protein>
    <recommendedName>
        <fullName evidence="15">NADH-cytochrome b5 reductase</fullName>
        <ecNumber evidence="15">1.6.2.2</ecNumber>
    </recommendedName>
</protein>
<dbReference type="Gene3D" id="2.40.30.10">
    <property type="entry name" value="Translation factors"/>
    <property type="match status" value="1"/>
</dbReference>
<dbReference type="PANTHER" id="PTHR19370:SF171">
    <property type="entry name" value="NADH-CYTOCHROME B5 REDUCTASE 2"/>
    <property type="match status" value="1"/>
</dbReference>
<name>A0A9P8QBL3_WICPI</name>
<feature type="binding site" evidence="14">
    <location>
        <position position="107"/>
    </location>
    <ligand>
        <name>FAD</name>
        <dbReference type="ChEBI" id="CHEBI:57692"/>
    </ligand>
</feature>
<dbReference type="Gene3D" id="3.40.50.80">
    <property type="entry name" value="Nucleotide-binding domain of ferredoxin-NADP reductase (FNR) module"/>
    <property type="match status" value="1"/>
</dbReference>
<feature type="binding site" evidence="14">
    <location>
        <position position="132"/>
    </location>
    <ligand>
        <name>FAD</name>
        <dbReference type="ChEBI" id="CHEBI:57692"/>
    </ligand>
</feature>
<dbReference type="InterPro" id="IPR008333">
    <property type="entry name" value="Cbr1-like_FAD-bd_dom"/>
</dbReference>
<evidence type="ECO:0000256" key="1">
    <source>
        <dbReference type="ARBA" id="ARBA00001974"/>
    </source>
</evidence>
<dbReference type="InterPro" id="IPR039261">
    <property type="entry name" value="FNR_nucleotide-bd"/>
</dbReference>
<keyword evidence="5" id="KW-0812">Transmembrane</keyword>
<dbReference type="EMBL" id="JAEUBG010000761">
    <property type="protein sequence ID" value="KAH3687536.1"/>
    <property type="molecule type" value="Genomic_DNA"/>
</dbReference>
<evidence type="ECO:0000259" key="16">
    <source>
        <dbReference type="PROSITE" id="PS51384"/>
    </source>
</evidence>
<evidence type="ECO:0000313" key="17">
    <source>
        <dbReference type="EMBL" id="KAH3687536.1"/>
    </source>
</evidence>
<organism evidence="17 18">
    <name type="scientific">Wickerhamomyces pijperi</name>
    <name type="common">Yeast</name>
    <name type="synonym">Pichia pijperi</name>
    <dbReference type="NCBI Taxonomy" id="599730"/>
    <lineage>
        <taxon>Eukaryota</taxon>
        <taxon>Fungi</taxon>
        <taxon>Dikarya</taxon>
        <taxon>Ascomycota</taxon>
        <taxon>Saccharomycotina</taxon>
        <taxon>Saccharomycetes</taxon>
        <taxon>Phaffomycetales</taxon>
        <taxon>Wickerhamomycetaceae</taxon>
        <taxon>Wickerhamomyces</taxon>
    </lineage>
</organism>
<dbReference type="InterPro" id="IPR001834">
    <property type="entry name" value="CBR-like"/>
</dbReference>
<dbReference type="SUPFAM" id="SSF52343">
    <property type="entry name" value="Ferredoxin reductase-like, C-terminal NADP-linked domain"/>
    <property type="match status" value="1"/>
</dbReference>
<dbReference type="FunFam" id="3.40.50.80:FF:000009">
    <property type="entry name" value="NADH-cytochrome b5 reductase"/>
    <property type="match status" value="1"/>
</dbReference>
<keyword evidence="8" id="KW-1133">Transmembrane helix</keyword>
<dbReference type="InterPro" id="IPR017927">
    <property type="entry name" value="FAD-bd_FR_type"/>
</dbReference>